<keyword evidence="1" id="KW-0472">Membrane</keyword>
<proteinExistence type="predicted"/>
<dbReference type="AlphaFoldDB" id="A0A2V1JP71"/>
<keyword evidence="1" id="KW-1133">Transmembrane helix</keyword>
<reference evidence="2 3" key="1">
    <citation type="submission" date="2014-09" db="EMBL/GenBank/DDBJ databases">
        <title>Butyrate-producing bacteria isolated from human gut.</title>
        <authorList>
            <person name="Zhang Q."/>
            <person name="Zhao L."/>
        </authorList>
    </citation>
    <scope>NUCLEOTIDE SEQUENCE [LARGE SCALE GENOMIC DNA]</scope>
    <source>
        <strain evidence="2 3">21</strain>
    </source>
</reference>
<keyword evidence="3" id="KW-1185">Reference proteome</keyword>
<dbReference type="OrthoDB" id="1770703at2"/>
<keyword evidence="1" id="KW-0812">Transmembrane</keyword>
<protein>
    <submittedName>
        <fullName evidence="2">Uncharacterized protein</fullName>
    </submittedName>
</protein>
<dbReference type="RefSeq" id="WP_109215692.1">
    <property type="nucleotide sequence ID" value="NZ_CABMEW010000011.1"/>
</dbReference>
<evidence type="ECO:0000313" key="3">
    <source>
        <dbReference type="Proteomes" id="UP000245288"/>
    </source>
</evidence>
<gene>
    <name evidence="2" type="ORF">LG34_08805</name>
</gene>
<name>A0A2V1JP71_EUBRA</name>
<sequence length="170" mass="19796">MNDYKITQQVKRKSKRFAKPLSVTMVVLAVVLVILAIIFDTGLMMPAFLFAALYYVFSINADTEYEYAMENGILTIDVIRGKRRRKTAHTLALKDLEVIAPNWHESVAKYRKDGGTEKLKKFDYTSYDDNIPYYTMITYEDKEKIKLLLDLNSSMLEAIKRVYPQKVYLQ</sequence>
<accession>A0A2V1JP71</accession>
<comment type="caution">
    <text evidence="2">The sequence shown here is derived from an EMBL/GenBank/DDBJ whole genome shotgun (WGS) entry which is preliminary data.</text>
</comment>
<dbReference type="Proteomes" id="UP000245288">
    <property type="component" value="Unassembled WGS sequence"/>
</dbReference>
<evidence type="ECO:0000313" key="2">
    <source>
        <dbReference type="EMBL" id="PWE86627.1"/>
    </source>
</evidence>
<evidence type="ECO:0000256" key="1">
    <source>
        <dbReference type="SAM" id="Phobius"/>
    </source>
</evidence>
<dbReference type="EMBL" id="JRFU01000095">
    <property type="protein sequence ID" value="PWE86627.1"/>
    <property type="molecule type" value="Genomic_DNA"/>
</dbReference>
<feature type="transmembrane region" description="Helical" evidence="1">
    <location>
        <begin position="21"/>
        <end position="39"/>
    </location>
</feature>
<organism evidence="2 3">
    <name type="scientific">Eubacterium ramulus</name>
    <dbReference type="NCBI Taxonomy" id="39490"/>
    <lineage>
        <taxon>Bacteria</taxon>
        <taxon>Bacillati</taxon>
        <taxon>Bacillota</taxon>
        <taxon>Clostridia</taxon>
        <taxon>Eubacteriales</taxon>
        <taxon>Eubacteriaceae</taxon>
        <taxon>Eubacterium</taxon>
    </lineage>
</organism>